<name>A0AAE0NZU7_9PEZI</name>
<evidence type="ECO:0000313" key="3">
    <source>
        <dbReference type="Proteomes" id="UP001285441"/>
    </source>
</evidence>
<reference evidence="2" key="1">
    <citation type="journal article" date="2023" name="Mol. Phylogenet. Evol.">
        <title>Genome-scale phylogeny and comparative genomics of the fungal order Sordariales.</title>
        <authorList>
            <person name="Hensen N."/>
            <person name="Bonometti L."/>
            <person name="Westerberg I."/>
            <person name="Brannstrom I.O."/>
            <person name="Guillou S."/>
            <person name="Cros-Aarteil S."/>
            <person name="Calhoun S."/>
            <person name="Haridas S."/>
            <person name="Kuo A."/>
            <person name="Mondo S."/>
            <person name="Pangilinan J."/>
            <person name="Riley R."/>
            <person name="LaButti K."/>
            <person name="Andreopoulos B."/>
            <person name="Lipzen A."/>
            <person name="Chen C."/>
            <person name="Yan M."/>
            <person name="Daum C."/>
            <person name="Ng V."/>
            <person name="Clum A."/>
            <person name="Steindorff A."/>
            <person name="Ohm R.A."/>
            <person name="Martin F."/>
            <person name="Silar P."/>
            <person name="Natvig D.O."/>
            <person name="Lalanne C."/>
            <person name="Gautier V."/>
            <person name="Ament-Velasquez S.L."/>
            <person name="Kruys A."/>
            <person name="Hutchinson M.I."/>
            <person name="Powell A.J."/>
            <person name="Barry K."/>
            <person name="Miller A.N."/>
            <person name="Grigoriev I.V."/>
            <person name="Debuchy R."/>
            <person name="Gladieux P."/>
            <person name="Hiltunen Thoren M."/>
            <person name="Johannesson H."/>
        </authorList>
    </citation>
    <scope>NUCLEOTIDE SEQUENCE</scope>
    <source>
        <strain evidence="2">CBS 232.78</strain>
    </source>
</reference>
<feature type="transmembrane region" description="Helical" evidence="1">
    <location>
        <begin position="111"/>
        <end position="129"/>
    </location>
</feature>
<proteinExistence type="predicted"/>
<sequence>MTASAAASISASSSPVNQLVMSKSSLVSGTSRCSPLVEGPPASLAPSLRFPMALVIQPKRPLRNCPFGCSPLFSAFSVAKPSSFLSPFIAAVAMVSFGSRRADENARMENIFQSDLLFLSFPVAVTSAVVESLSFIFFFIAATVTMVSLKIPGRGGAPTRYSMSTRRPSQCSNEREKVVKTRLKTLSVDPRVDKYKLVEAMP</sequence>
<comment type="caution">
    <text evidence="2">The sequence shown here is derived from an EMBL/GenBank/DDBJ whole genome shotgun (WGS) entry which is preliminary data.</text>
</comment>
<dbReference type="Proteomes" id="UP001285441">
    <property type="component" value="Unassembled WGS sequence"/>
</dbReference>
<keyword evidence="1" id="KW-0812">Transmembrane</keyword>
<dbReference type="EMBL" id="JAULSW010000002">
    <property type="protein sequence ID" value="KAK3390764.1"/>
    <property type="molecule type" value="Genomic_DNA"/>
</dbReference>
<reference evidence="2" key="2">
    <citation type="submission" date="2023-06" db="EMBL/GenBank/DDBJ databases">
        <authorList>
            <consortium name="Lawrence Berkeley National Laboratory"/>
            <person name="Haridas S."/>
            <person name="Hensen N."/>
            <person name="Bonometti L."/>
            <person name="Westerberg I."/>
            <person name="Brannstrom I.O."/>
            <person name="Guillou S."/>
            <person name="Cros-Aarteil S."/>
            <person name="Calhoun S."/>
            <person name="Kuo A."/>
            <person name="Mondo S."/>
            <person name="Pangilinan J."/>
            <person name="Riley R."/>
            <person name="LaButti K."/>
            <person name="Andreopoulos B."/>
            <person name="Lipzen A."/>
            <person name="Chen C."/>
            <person name="Yanf M."/>
            <person name="Daum C."/>
            <person name="Ng V."/>
            <person name="Clum A."/>
            <person name="Steindorff A."/>
            <person name="Ohm R."/>
            <person name="Martin F."/>
            <person name="Silar P."/>
            <person name="Natvig D."/>
            <person name="Lalanne C."/>
            <person name="Gautier V."/>
            <person name="Ament-velasquez S.L."/>
            <person name="Kruys A."/>
            <person name="Hutchinson M.I."/>
            <person name="Powell A.J."/>
            <person name="Barry K."/>
            <person name="Miller A.N."/>
            <person name="Grigoriev I.V."/>
            <person name="Debuchy R."/>
            <person name="Gladieux P."/>
            <person name="Thoren M.H."/>
            <person name="Johannesson H."/>
        </authorList>
    </citation>
    <scope>NUCLEOTIDE SEQUENCE</scope>
    <source>
        <strain evidence="2">CBS 232.78</strain>
    </source>
</reference>
<gene>
    <name evidence="2" type="ORF">B0H63DRAFT_466436</name>
</gene>
<evidence type="ECO:0000313" key="2">
    <source>
        <dbReference type="EMBL" id="KAK3390764.1"/>
    </source>
</evidence>
<keyword evidence="1" id="KW-1133">Transmembrane helix</keyword>
<dbReference type="AlphaFoldDB" id="A0AAE0NZU7"/>
<accession>A0AAE0NZU7</accession>
<protein>
    <submittedName>
        <fullName evidence="2">Uncharacterized protein</fullName>
    </submittedName>
</protein>
<keyword evidence="3" id="KW-1185">Reference proteome</keyword>
<organism evidence="2 3">
    <name type="scientific">Podospora didyma</name>
    <dbReference type="NCBI Taxonomy" id="330526"/>
    <lineage>
        <taxon>Eukaryota</taxon>
        <taxon>Fungi</taxon>
        <taxon>Dikarya</taxon>
        <taxon>Ascomycota</taxon>
        <taxon>Pezizomycotina</taxon>
        <taxon>Sordariomycetes</taxon>
        <taxon>Sordariomycetidae</taxon>
        <taxon>Sordariales</taxon>
        <taxon>Podosporaceae</taxon>
        <taxon>Podospora</taxon>
    </lineage>
</organism>
<keyword evidence="1" id="KW-0472">Membrane</keyword>
<evidence type="ECO:0000256" key="1">
    <source>
        <dbReference type="SAM" id="Phobius"/>
    </source>
</evidence>